<name>A0A286AJV7_9PROT</name>
<evidence type="ECO:0000313" key="1">
    <source>
        <dbReference type="EMBL" id="SOD22166.1"/>
    </source>
</evidence>
<evidence type="ECO:0000313" key="2">
    <source>
        <dbReference type="Proteomes" id="UP000219335"/>
    </source>
</evidence>
<gene>
    <name evidence="1" type="ORF">SAMN06297164_3374</name>
</gene>
<reference evidence="1 2" key="1">
    <citation type="submission" date="2017-09" db="EMBL/GenBank/DDBJ databases">
        <authorList>
            <person name="Ehlers B."/>
            <person name="Leendertz F.H."/>
        </authorList>
    </citation>
    <scope>NUCLEOTIDE SEQUENCE [LARGE SCALE GENOMIC DNA]</scope>
    <source>
        <strain evidence="1 2">Nm42</strain>
    </source>
</reference>
<sequence>MINERIRQTGQMIQVKPELLEIGYYAPFSNEIDSIMENLTQKDTHKPFPNALTATLAEKVMHYFAHAENKAYPSNGIGQLQKQPVMVKDLAYCGKESQTLYSYSEDGESNGTTLIGEKEAQIFQLGAPESLTVWLSGQQVSYSMVELYTRLFQRVCNERKLSLENFNDSIFESRFCC</sequence>
<accession>A0A286AJV7</accession>
<dbReference type="RefSeq" id="WP_097107297.1">
    <property type="nucleotide sequence ID" value="NZ_OCMU01000003.1"/>
</dbReference>
<proteinExistence type="predicted"/>
<dbReference type="AlphaFoldDB" id="A0A286AJV7"/>
<organism evidence="1 2">
    <name type="scientific">Nitrosomonas ureae</name>
    <dbReference type="NCBI Taxonomy" id="44577"/>
    <lineage>
        <taxon>Bacteria</taxon>
        <taxon>Pseudomonadati</taxon>
        <taxon>Pseudomonadota</taxon>
        <taxon>Betaproteobacteria</taxon>
        <taxon>Nitrosomonadales</taxon>
        <taxon>Nitrosomonadaceae</taxon>
        <taxon>Nitrosomonas</taxon>
    </lineage>
</organism>
<protein>
    <submittedName>
        <fullName evidence="1">Uncharacterized protein</fullName>
    </submittedName>
</protein>
<dbReference type="EMBL" id="OCMU01000003">
    <property type="protein sequence ID" value="SOD22166.1"/>
    <property type="molecule type" value="Genomic_DNA"/>
</dbReference>
<dbReference type="Proteomes" id="UP000219335">
    <property type="component" value="Unassembled WGS sequence"/>
</dbReference>